<evidence type="ECO:0000256" key="8">
    <source>
        <dbReference type="SAM" id="Phobius"/>
    </source>
</evidence>
<organism evidence="11">
    <name type="scientific">Drosophila persimilis</name>
    <name type="common">Fruit fly</name>
    <dbReference type="NCBI Taxonomy" id="7234"/>
    <lineage>
        <taxon>Eukaryota</taxon>
        <taxon>Metazoa</taxon>
        <taxon>Ecdysozoa</taxon>
        <taxon>Arthropoda</taxon>
        <taxon>Hexapoda</taxon>
        <taxon>Insecta</taxon>
        <taxon>Pterygota</taxon>
        <taxon>Neoptera</taxon>
        <taxon>Endopterygota</taxon>
        <taxon>Diptera</taxon>
        <taxon>Brachycera</taxon>
        <taxon>Muscomorpha</taxon>
        <taxon>Ephydroidea</taxon>
        <taxon>Drosophilidae</taxon>
        <taxon>Drosophila</taxon>
        <taxon>Sophophora</taxon>
    </lineage>
</organism>
<evidence type="ECO:0000313" key="11">
    <source>
        <dbReference type="Proteomes" id="UP000008744"/>
    </source>
</evidence>
<dbReference type="GO" id="GO:0005886">
    <property type="term" value="C:plasma membrane"/>
    <property type="evidence" value="ECO:0007669"/>
    <property type="project" value="UniProtKB-SubCell"/>
</dbReference>
<feature type="transmembrane region" description="Helical" evidence="8">
    <location>
        <begin position="397"/>
        <end position="421"/>
    </location>
</feature>
<name>B4GXJ7_DROPE</name>
<proteinExistence type="predicted"/>
<evidence type="ECO:0000256" key="6">
    <source>
        <dbReference type="ARBA" id="ARBA00023170"/>
    </source>
</evidence>
<evidence type="ECO:0000256" key="4">
    <source>
        <dbReference type="ARBA" id="ARBA00022989"/>
    </source>
</evidence>
<gene>
    <name evidence="10" type="primary">Dper\GL20296</name>
    <name evidence="10" type="ORF">Dper_GL20296</name>
</gene>
<feature type="transmembrane region" description="Helical" evidence="8">
    <location>
        <begin position="589"/>
        <end position="607"/>
    </location>
</feature>
<keyword evidence="5 8" id="KW-0472">Membrane</keyword>
<dbReference type="KEGG" id="dpe:6598268"/>
<dbReference type="Gene3D" id="3.40.190.10">
    <property type="entry name" value="Periplasmic binding protein-like II"/>
    <property type="match status" value="1"/>
</dbReference>
<dbReference type="STRING" id="7234.B4GXJ7"/>
<feature type="chain" id="PRO_5002807769" evidence="9">
    <location>
        <begin position="21"/>
        <end position="625"/>
    </location>
</feature>
<dbReference type="PANTHER" id="PTHR42643">
    <property type="entry name" value="IONOTROPIC RECEPTOR 20A-RELATED"/>
    <property type="match status" value="1"/>
</dbReference>
<evidence type="ECO:0000256" key="1">
    <source>
        <dbReference type="ARBA" id="ARBA00004651"/>
    </source>
</evidence>
<evidence type="ECO:0000256" key="9">
    <source>
        <dbReference type="SAM" id="SignalP"/>
    </source>
</evidence>
<comment type="subcellular location">
    <subcellularLocation>
        <location evidence="1">Cell membrane</location>
        <topology evidence="1">Multi-pass membrane protein</topology>
    </subcellularLocation>
</comment>
<evidence type="ECO:0000256" key="5">
    <source>
        <dbReference type="ARBA" id="ARBA00023136"/>
    </source>
</evidence>
<keyword evidence="6" id="KW-0675">Receptor</keyword>
<evidence type="ECO:0000256" key="7">
    <source>
        <dbReference type="ARBA" id="ARBA00023180"/>
    </source>
</evidence>
<dbReference type="PhylomeDB" id="B4GXJ7"/>
<evidence type="ECO:0000256" key="3">
    <source>
        <dbReference type="ARBA" id="ARBA00022692"/>
    </source>
</evidence>
<dbReference type="SUPFAM" id="SSF53850">
    <property type="entry name" value="Periplasmic binding protein-like II"/>
    <property type="match status" value="1"/>
</dbReference>
<feature type="signal peptide" evidence="9">
    <location>
        <begin position="1"/>
        <end position="20"/>
    </location>
</feature>
<dbReference type="OrthoDB" id="8195814at2759"/>
<accession>B4GXJ7</accession>
<dbReference type="HOGENOM" id="CLU_024760_0_0_1"/>
<keyword evidence="7" id="KW-0325">Glycoprotein</keyword>
<dbReference type="FunFam" id="3.40.190.10:FF:000289">
    <property type="entry name" value="Ionotropic receptor 10a"/>
    <property type="match status" value="1"/>
</dbReference>
<reference evidence="10 11" key="1">
    <citation type="journal article" date="2007" name="Nature">
        <title>Evolution of genes and genomes on the Drosophila phylogeny.</title>
        <authorList>
            <consortium name="Drosophila 12 Genomes Consortium"/>
            <person name="Clark A.G."/>
            <person name="Eisen M.B."/>
            <person name="Smith D.R."/>
            <person name="Bergman C.M."/>
            <person name="Oliver B."/>
            <person name="Markow T.A."/>
            <person name="Kaufman T.C."/>
            <person name="Kellis M."/>
            <person name="Gelbart W."/>
            <person name="Iyer V.N."/>
            <person name="Pollard D.A."/>
            <person name="Sackton T.B."/>
            <person name="Larracuente A.M."/>
            <person name="Singh N.D."/>
            <person name="Abad J.P."/>
            <person name="Abt D.N."/>
            <person name="Adryan B."/>
            <person name="Aguade M."/>
            <person name="Akashi H."/>
            <person name="Anderson W.W."/>
            <person name="Aquadro C.F."/>
            <person name="Ardell D.H."/>
            <person name="Arguello R."/>
            <person name="Artieri C.G."/>
            <person name="Barbash D.A."/>
            <person name="Barker D."/>
            <person name="Barsanti P."/>
            <person name="Batterham P."/>
            <person name="Batzoglou S."/>
            <person name="Begun D."/>
            <person name="Bhutkar A."/>
            <person name="Blanco E."/>
            <person name="Bosak S.A."/>
            <person name="Bradley R.K."/>
            <person name="Brand A.D."/>
            <person name="Brent M.R."/>
            <person name="Brooks A.N."/>
            <person name="Brown R.H."/>
            <person name="Butlin R.K."/>
            <person name="Caggese C."/>
            <person name="Calvi B.R."/>
            <person name="Bernardo de Carvalho A."/>
            <person name="Caspi A."/>
            <person name="Castrezana S."/>
            <person name="Celniker S.E."/>
            <person name="Chang J.L."/>
            <person name="Chapple C."/>
            <person name="Chatterji S."/>
            <person name="Chinwalla A."/>
            <person name="Civetta A."/>
            <person name="Clifton S.W."/>
            <person name="Comeron J.M."/>
            <person name="Costello J.C."/>
            <person name="Coyne J.A."/>
            <person name="Daub J."/>
            <person name="David R.G."/>
            <person name="Delcher A.L."/>
            <person name="Delehaunty K."/>
            <person name="Do C.B."/>
            <person name="Ebling H."/>
            <person name="Edwards K."/>
            <person name="Eickbush T."/>
            <person name="Evans J.D."/>
            <person name="Filipski A."/>
            <person name="Findeiss S."/>
            <person name="Freyhult E."/>
            <person name="Fulton L."/>
            <person name="Fulton R."/>
            <person name="Garcia A.C."/>
            <person name="Gardiner A."/>
            <person name="Garfield D.A."/>
            <person name="Garvin B.E."/>
            <person name="Gibson G."/>
            <person name="Gilbert D."/>
            <person name="Gnerre S."/>
            <person name="Godfrey J."/>
            <person name="Good R."/>
            <person name="Gotea V."/>
            <person name="Gravely B."/>
            <person name="Greenberg A.J."/>
            <person name="Griffiths-Jones S."/>
            <person name="Gross S."/>
            <person name="Guigo R."/>
            <person name="Gustafson E.A."/>
            <person name="Haerty W."/>
            <person name="Hahn M.W."/>
            <person name="Halligan D.L."/>
            <person name="Halpern A.L."/>
            <person name="Halter G.M."/>
            <person name="Han M.V."/>
            <person name="Heger A."/>
            <person name="Hillier L."/>
            <person name="Hinrichs A.S."/>
            <person name="Holmes I."/>
            <person name="Hoskins R.A."/>
            <person name="Hubisz M.J."/>
            <person name="Hultmark D."/>
            <person name="Huntley M.A."/>
            <person name="Jaffe D.B."/>
            <person name="Jagadeeshan S."/>
            <person name="Jeck W.R."/>
            <person name="Johnson J."/>
            <person name="Jones C.D."/>
            <person name="Jordan W.C."/>
            <person name="Karpen G.H."/>
            <person name="Kataoka E."/>
            <person name="Keightley P.D."/>
            <person name="Kheradpour P."/>
            <person name="Kirkness E.F."/>
            <person name="Koerich L.B."/>
            <person name="Kristiansen K."/>
            <person name="Kudrna D."/>
            <person name="Kulathinal R.J."/>
            <person name="Kumar S."/>
            <person name="Kwok R."/>
            <person name="Lander E."/>
            <person name="Langley C.H."/>
            <person name="Lapoint R."/>
            <person name="Lazzaro B.P."/>
            <person name="Lee S.J."/>
            <person name="Levesque L."/>
            <person name="Li R."/>
            <person name="Lin C.F."/>
            <person name="Lin M.F."/>
            <person name="Lindblad-Toh K."/>
            <person name="Llopart A."/>
            <person name="Long M."/>
            <person name="Low L."/>
            <person name="Lozovsky E."/>
            <person name="Lu J."/>
            <person name="Luo M."/>
            <person name="Machado C.A."/>
            <person name="Makalowski W."/>
            <person name="Marzo M."/>
            <person name="Matsuda M."/>
            <person name="Matzkin L."/>
            <person name="McAllister B."/>
            <person name="McBride C.S."/>
            <person name="McKernan B."/>
            <person name="McKernan K."/>
            <person name="Mendez-Lago M."/>
            <person name="Minx P."/>
            <person name="Mollenhauer M.U."/>
            <person name="Montooth K."/>
            <person name="Mount S.M."/>
            <person name="Mu X."/>
            <person name="Myers E."/>
            <person name="Negre B."/>
            <person name="Newfeld S."/>
            <person name="Nielsen R."/>
            <person name="Noor M.A."/>
            <person name="O'Grady P."/>
            <person name="Pachter L."/>
            <person name="Papaceit M."/>
            <person name="Parisi M.J."/>
            <person name="Parisi M."/>
            <person name="Parts L."/>
            <person name="Pedersen J.S."/>
            <person name="Pesole G."/>
            <person name="Phillippy A.M."/>
            <person name="Ponting C.P."/>
            <person name="Pop M."/>
            <person name="Porcelli D."/>
            <person name="Powell J.R."/>
            <person name="Prohaska S."/>
            <person name="Pruitt K."/>
            <person name="Puig M."/>
            <person name="Quesneville H."/>
            <person name="Ram K.R."/>
            <person name="Rand D."/>
            <person name="Rasmussen M.D."/>
            <person name="Reed L.K."/>
            <person name="Reenan R."/>
            <person name="Reily A."/>
            <person name="Remington K.A."/>
            <person name="Rieger T.T."/>
            <person name="Ritchie M.G."/>
            <person name="Robin C."/>
            <person name="Rogers Y.H."/>
            <person name="Rohde C."/>
            <person name="Rozas J."/>
            <person name="Rubenfield M.J."/>
            <person name="Ruiz A."/>
            <person name="Russo S."/>
            <person name="Salzberg S.L."/>
            <person name="Sanchez-Gracia A."/>
            <person name="Saranga D.J."/>
            <person name="Sato H."/>
            <person name="Schaeffer S.W."/>
            <person name="Schatz M.C."/>
            <person name="Schlenke T."/>
            <person name="Schwartz R."/>
            <person name="Segarra C."/>
            <person name="Singh R.S."/>
            <person name="Sirot L."/>
            <person name="Sirota M."/>
            <person name="Sisneros N.B."/>
            <person name="Smith C.D."/>
            <person name="Smith T.F."/>
            <person name="Spieth J."/>
            <person name="Stage D.E."/>
            <person name="Stark A."/>
            <person name="Stephan W."/>
            <person name="Strausberg R.L."/>
            <person name="Strempel S."/>
            <person name="Sturgill D."/>
            <person name="Sutton G."/>
            <person name="Sutton G.G."/>
            <person name="Tao W."/>
            <person name="Teichmann S."/>
            <person name="Tobari Y.N."/>
            <person name="Tomimura Y."/>
            <person name="Tsolas J.M."/>
            <person name="Valente V.L."/>
            <person name="Venter E."/>
            <person name="Venter J.C."/>
            <person name="Vicario S."/>
            <person name="Vieira F.G."/>
            <person name="Vilella A.J."/>
            <person name="Villasante A."/>
            <person name="Walenz B."/>
            <person name="Wang J."/>
            <person name="Wasserman M."/>
            <person name="Watts T."/>
            <person name="Wilson D."/>
            <person name="Wilson R.K."/>
            <person name="Wing R.A."/>
            <person name="Wolfner M.F."/>
            <person name="Wong A."/>
            <person name="Wong G.K."/>
            <person name="Wu C.I."/>
            <person name="Wu G."/>
            <person name="Yamamoto D."/>
            <person name="Yang H.P."/>
            <person name="Yang S.P."/>
            <person name="Yorke J.A."/>
            <person name="Yoshida K."/>
            <person name="Zdobnov E."/>
            <person name="Zhang P."/>
            <person name="Zhang Y."/>
            <person name="Zimin A.V."/>
            <person name="Baldwin J."/>
            <person name="Abdouelleil A."/>
            <person name="Abdulkadir J."/>
            <person name="Abebe A."/>
            <person name="Abera B."/>
            <person name="Abreu J."/>
            <person name="Acer S.C."/>
            <person name="Aftuck L."/>
            <person name="Alexander A."/>
            <person name="An P."/>
            <person name="Anderson E."/>
            <person name="Anderson S."/>
            <person name="Arachi H."/>
            <person name="Azer M."/>
            <person name="Bachantsang P."/>
            <person name="Barry A."/>
            <person name="Bayul T."/>
            <person name="Berlin A."/>
            <person name="Bessette D."/>
            <person name="Bloom T."/>
            <person name="Blye J."/>
            <person name="Boguslavskiy L."/>
            <person name="Bonnet C."/>
            <person name="Boukhgalter B."/>
            <person name="Bourzgui I."/>
            <person name="Brown A."/>
            <person name="Cahill P."/>
            <person name="Channer S."/>
            <person name="Cheshatsang Y."/>
            <person name="Chuda L."/>
            <person name="Citroen M."/>
            <person name="Collymore A."/>
            <person name="Cooke P."/>
            <person name="Costello M."/>
            <person name="D'Aco K."/>
            <person name="Daza R."/>
            <person name="De Haan G."/>
            <person name="DeGray S."/>
            <person name="DeMaso C."/>
            <person name="Dhargay N."/>
            <person name="Dooley K."/>
            <person name="Dooley E."/>
            <person name="Doricent M."/>
            <person name="Dorje P."/>
            <person name="Dorjee K."/>
            <person name="Dupes A."/>
            <person name="Elong R."/>
            <person name="Falk J."/>
            <person name="Farina A."/>
            <person name="Faro S."/>
            <person name="Ferguson D."/>
            <person name="Fisher S."/>
            <person name="Foley C.D."/>
            <person name="Franke A."/>
            <person name="Friedrich D."/>
            <person name="Gadbois L."/>
            <person name="Gearin G."/>
            <person name="Gearin C.R."/>
            <person name="Giannoukos G."/>
            <person name="Goode T."/>
            <person name="Graham J."/>
            <person name="Grandbois E."/>
            <person name="Grewal S."/>
            <person name="Gyaltsen K."/>
            <person name="Hafez N."/>
            <person name="Hagos B."/>
            <person name="Hall J."/>
            <person name="Henson C."/>
            <person name="Hollinger A."/>
            <person name="Honan T."/>
            <person name="Huard M.D."/>
            <person name="Hughes L."/>
            <person name="Hurhula B."/>
            <person name="Husby M.E."/>
            <person name="Kamat A."/>
            <person name="Kanga B."/>
            <person name="Kashin S."/>
            <person name="Khazanovich D."/>
            <person name="Kisner P."/>
            <person name="Lance K."/>
            <person name="Lara M."/>
            <person name="Lee W."/>
            <person name="Lennon N."/>
            <person name="Letendre F."/>
            <person name="LeVine R."/>
            <person name="Lipovsky A."/>
            <person name="Liu X."/>
            <person name="Liu J."/>
            <person name="Liu S."/>
            <person name="Lokyitsang T."/>
            <person name="Lokyitsang Y."/>
            <person name="Lubonja R."/>
            <person name="Lui A."/>
            <person name="MacDonald P."/>
            <person name="Magnisalis V."/>
            <person name="Maru K."/>
            <person name="Matthews C."/>
            <person name="McCusker W."/>
            <person name="McDonough S."/>
            <person name="Mehta T."/>
            <person name="Meldrim J."/>
            <person name="Meneus L."/>
            <person name="Mihai O."/>
            <person name="Mihalev A."/>
            <person name="Mihova T."/>
            <person name="Mittelman R."/>
            <person name="Mlenga V."/>
            <person name="Montmayeur A."/>
            <person name="Mulrain L."/>
            <person name="Navidi A."/>
            <person name="Naylor J."/>
            <person name="Negash T."/>
            <person name="Nguyen T."/>
            <person name="Nguyen N."/>
            <person name="Nicol R."/>
            <person name="Norbu C."/>
            <person name="Norbu N."/>
            <person name="Novod N."/>
            <person name="O'Neill B."/>
            <person name="Osman S."/>
            <person name="Markiewicz E."/>
            <person name="Oyono O.L."/>
            <person name="Patti C."/>
            <person name="Phunkhang P."/>
            <person name="Pierre F."/>
            <person name="Priest M."/>
            <person name="Raghuraman S."/>
            <person name="Rege F."/>
            <person name="Reyes R."/>
            <person name="Rise C."/>
            <person name="Rogov P."/>
            <person name="Ross K."/>
            <person name="Ryan E."/>
            <person name="Settipalli S."/>
            <person name="Shea T."/>
            <person name="Sherpa N."/>
            <person name="Shi L."/>
            <person name="Shih D."/>
            <person name="Sparrow T."/>
            <person name="Spaulding J."/>
            <person name="Stalker J."/>
            <person name="Stange-Thomann N."/>
            <person name="Stavropoulos S."/>
            <person name="Stone C."/>
            <person name="Strader C."/>
            <person name="Tesfaye S."/>
            <person name="Thomson T."/>
            <person name="Thoulutsang Y."/>
            <person name="Thoulutsang D."/>
            <person name="Topham K."/>
            <person name="Topping I."/>
            <person name="Tsamla T."/>
            <person name="Vassiliev H."/>
            <person name="Vo A."/>
            <person name="Wangchuk T."/>
            <person name="Wangdi T."/>
            <person name="Weiand M."/>
            <person name="Wilkinson J."/>
            <person name="Wilson A."/>
            <person name="Yadav S."/>
            <person name="Young G."/>
            <person name="Yu Q."/>
            <person name="Zembek L."/>
            <person name="Zhong D."/>
            <person name="Zimmer A."/>
            <person name="Zwirko Z."/>
            <person name="Jaffe D.B."/>
            <person name="Alvarez P."/>
            <person name="Brockman W."/>
            <person name="Butler J."/>
            <person name="Chin C."/>
            <person name="Gnerre S."/>
            <person name="Grabherr M."/>
            <person name="Kleber M."/>
            <person name="Mauceli E."/>
            <person name="MacCallum I."/>
        </authorList>
    </citation>
    <scope>NUCLEOTIDE SEQUENCE [LARGE SCALE GENOMIC DNA]</scope>
    <source>
        <strain evidence="11">MSH-3 / Tucson 14011-0111.49</strain>
    </source>
</reference>
<dbReference type="eggNOG" id="ENOG502S09N">
    <property type="taxonomic scope" value="Eukaryota"/>
</dbReference>
<dbReference type="Proteomes" id="UP000008744">
    <property type="component" value="Unassembled WGS sequence"/>
</dbReference>
<evidence type="ECO:0000256" key="2">
    <source>
        <dbReference type="ARBA" id="ARBA00022475"/>
    </source>
</evidence>
<keyword evidence="11" id="KW-1185">Reference proteome</keyword>
<evidence type="ECO:0000313" key="10">
    <source>
        <dbReference type="EMBL" id="EDW27474.1"/>
    </source>
</evidence>
<feature type="transmembrane region" description="Helical" evidence="8">
    <location>
        <begin position="369"/>
        <end position="385"/>
    </location>
</feature>
<dbReference type="OMA" id="DIWLGFI"/>
<feature type="transmembrane region" description="Helical" evidence="8">
    <location>
        <begin position="330"/>
        <end position="348"/>
    </location>
</feature>
<sequence length="625" mass="70773">MAVQILLLLLLLLLLPLLSAGSASIGMELSQLDDLMAVPTRDLPRVQLWLRLGHQHGDAANVYVQWLLHRSQVPLIVLGYEADQDQWLDDRFGRENLALVMTLADLISNRGAAGPSQRAGVFFYVLADQSEGLTVREQGQLEESCRQLWTRHKIYNRYILSLEGIWIYDPFRRSGQAFGRLVPYTGHEPLSKYLFHDMGGYPLRVQMFKSVYTRPELDPNTGLLVSVTGVDFSVAQILQEKLNFTLLLQQPDKNYFGERSANGSYNGAIGSIIQDGLDICLTGFFVKDYLVQQYMDFTVAVYDDELCIYVPKAHRIPQSILPIFAVGYDIWLGFILSAFGCALIWLLLRLINLRLGIVKLRDRQLYKQALGIMVDTWVVWVRVNLARLPASYAERMFIGSLCLVSVIFGAIFESSLATVYIHPLYYKDINTMQELDDSGLKVIYKYTSMADDLFFSETSPLFASLNKKLSWNRDLHADVIDDVARNGGKAGVSRYTSLMLESSLFMLLRRIWVVPECPKYYTISYVMPRDSPWEDAINALLLRLLNAGLIVKWIADEKSRVDIQMRARTLEANAEADLARVLTIGDLQLAFYVVLGGNLLALLGFLLEHLWRKVFQGVASPPVGK</sequence>
<keyword evidence="3 8" id="KW-0812">Transmembrane</keyword>
<dbReference type="PANTHER" id="PTHR42643:SF38">
    <property type="entry name" value="IONOTROPIC RECEPTOR 100A"/>
    <property type="match status" value="1"/>
</dbReference>
<keyword evidence="9" id="KW-0732">Signal</keyword>
<dbReference type="InterPro" id="IPR052192">
    <property type="entry name" value="Insect_Ionotropic_Sensory_Rcpt"/>
</dbReference>
<keyword evidence="4 8" id="KW-1133">Transmembrane helix</keyword>
<keyword evidence="2" id="KW-1003">Cell membrane</keyword>
<dbReference type="AlphaFoldDB" id="B4GXJ7"/>
<dbReference type="EMBL" id="CH479196">
    <property type="protein sequence ID" value="EDW27474.1"/>
    <property type="molecule type" value="Genomic_DNA"/>
</dbReference>
<protein>
    <submittedName>
        <fullName evidence="10">GL20296</fullName>
    </submittedName>
</protein>